<dbReference type="Proteomes" id="UP000694417">
    <property type="component" value="Unplaced"/>
</dbReference>
<keyword evidence="3" id="KW-1185">Reference proteome</keyword>
<reference evidence="2" key="2">
    <citation type="submission" date="2025-09" db="UniProtKB">
        <authorList>
            <consortium name="Ensembl"/>
        </authorList>
    </citation>
    <scope>IDENTIFICATION</scope>
</reference>
<accession>A0A8D2HZ20</accession>
<evidence type="ECO:0000313" key="3">
    <source>
        <dbReference type="Proteomes" id="UP000694417"/>
    </source>
</evidence>
<sequence length="35" mass="3727">MWKLSRSRVLLDEPAEEEDCLGAAPRSGTAAAPAQ</sequence>
<feature type="region of interest" description="Disordered" evidence="1">
    <location>
        <begin position="1"/>
        <end position="35"/>
    </location>
</feature>
<feature type="compositionally biased region" description="Low complexity" evidence="1">
    <location>
        <begin position="22"/>
        <end position="35"/>
    </location>
</feature>
<evidence type="ECO:0000313" key="2">
    <source>
        <dbReference type="Ensembl" id="ENSUPAP00010021541.1"/>
    </source>
</evidence>
<dbReference type="AlphaFoldDB" id="A0A8D2HZ20"/>
<protein>
    <submittedName>
        <fullName evidence="2">Uncharacterized protein</fullName>
    </submittedName>
</protein>
<organism evidence="2 3">
    <name type="scientific">Urocitellus parryii</name>
    <name type="common">Arctic ground squirrel</name>
    <name type="synonym">Spermophilus parryii</name>
    <dbReference type="NCBI Taxonomy" id="9999"/>
    <lineage>
        <taxon>Eukaryota</taxon>
        <taxon>Metazoa</taxon>
        <taxon>Chordata</taxon>
        <taxon>Craniata</taxon>
        <taxon>Vertebrata</taxon>
        <taxon>Euteleostomi</taxon>
        <taxon>Mammalia</taxon>
        <taxon>Eutheria</taxon>
        <taxon>Euarchontoglires</taxon>
        <taxon>Glires</taxon>
        <taxon>Rodentia</taxon>
        <taxon>Sciuromorpha</taxon>
        <taxon>Sciuridae</taxon>
        <taxon>Xerinae</taxon>
        <taxon>Marmotini</taxon>
        <taxon>Urocitellus</taxon>
    </lineage>
</organism>
<name>A0A8D2HZ20_UROPR</name>
<proteinExistence type="predicted"/>
<dbReference type="Ensembl" id="ENSUPAT00010024531.1">
    <property type="protein sequence ID" value="ENSUPAP00010021541.1"/>
    <property type="gene ID" value="ENSUPAG00010017134.1"/>
</dbReference>
<evidence type="ECO:0000256" key="1">
    <source>
        <dbReference type="SAM" id="MobiDB-lite"/>
    </source>
</evidence>
<reference evidence="2" key="1">
    <citation type="submission" date="2025-08" db="UniProtKB">
        <authorList>
            <consortium name="Ensembl"/>
        </authorList>
    </citation>
    <scope>IDENTIFICATION</scope>
</reference>